<reference evidence="1" key="1">
    <citation type="submission" date="2014-09" db="EMBL/GenBank/DDBJ databases">
        <authorList>
            <person name="Magalhaes I.L.F."/>
            <person name="Oliveira U."/>
            <person name="Santos F.R."/>
            <person name="Vidigal T.H.D.A."/>
            <person name="Brescovit A.D."/>
            <person name="Santos A.J."/>
        </authorList>
    </citation>
    <scope>NUCLEOTIDE SEQUENCE</scope>
    <source>
        <tissue evidence="1">Shoot tissue taken approximately 20 cm above the soil surface</tissue>
    </source>
</reference>
<dbReference type="AlphaFoldDB" id="A0A0A9ESI7"/>
<accession>A0A0A9ESI7</accession>
<evidence type="ECO:0000313" key="1">
    <source>
        <dbReference type="EMBL" id="JAE01974.1"/>
    </source>
</evidence>
<reference evidence="1" key="2">
    <citation type="journal article" date="2015" name="Data Brief">
        <title>Shoot transcriptome of the giant reed, Arundo donax.</title>
        <authorList>
            <person name="Barrero R.A."/>
            <person name="Guerrero F.D."/>
            <person name="Moolhuijzen P."/>
            <person name="Goolsby J.A."/>
            <person name="Tidwell J."/>
            <person name="Bellgard S.E."/>
            <person name="Bellgard M.I."/>
        </authorList>
    </citation>
    <scope>NUCLEOTIDE SEQUENCE</scope>
    <source>
        <tissue evidence="1">Shoot tissue taken approximately 20 cm above the soil surface</tissue>
    </source>
</reference>
<dbReference type="EMBL" id="GBRH01195922">
    <property type="protein sequence ID" value="JAE01974.1"/>
    <property type="molecule type" value="Transcribed_RNA"/>
</dbReference>
<sequence length="24" mass="2859">MTAIRSCHLAFKTCFLVFLKLKRM</sequence>
<name>A0A0A9ESI7_ARUDO</name>
<organism evidence="1">
    <name type="scientific">Arundo donax</name>
    <name type="common">Giant reed</name>
    <name type="synonym">Donax arundinaceus</name>
    <dbReference type="NCBI Taxonomy" id="35708"/>
    <lineage>
        <taxon>Eukaryota</taxon>
        <taxon>Viridiplantae</taxon>
        <taxon>Streptophyta</taxon>
        <taxon>Embryophyta</taxon>
        <taxon>Tracheophyta</taxon>
        <taxon>Spermatophyta</taxon>
        <taxon>Magnoliopsida</taxon>
        <taxon>Liliopsida</taxon>
        <taxon>Poales</taxon>
        <taxon>Poaceae</taxon>
        <taxon>PACMAD clade</taxon>
        <taxon>Arundinoideae</taxon>
        <taxon>Arundineae</taxon>
        <taxon>Arundo</taxon>
    </lineage>
</organism>
<protein>
    <submittedName>
        <fullName evidence="1">Uncharacterized protein</fullName>
    </submittedName>
</protein>
<proteinExistence type="predicted"/>